<evidence type="ECO:0000313" key="2">
    <source>
        <dbReference type="EMBL" id="KAJ2005354.1"/>
    </source>
</evidence>
<dbReference type="AlphaFoldDB" id="A0A9W8EG28"/>
<protein>
    <submittedName>
        <fullName evidence="2">Uncharacterized protein</fullName>
    </submittedName>
</protein>
<dbReference type="Gene3D" id="1.25.40.10">
    <property type="entry name" value="Tetratricopeptide repeat domain"/>
    <property type="match status" value="1"/>
</dbReference>
<proteinExistence type="predicted"/>
<reference evidence="2" key="1">
    <citation type="submission" date="2022-07" db="EMBL/GenBank/DDBJ databases">
        <title>Phylogenomic reconstructions and comparative analyses of Kickxellomycotina fungi.</title>
        <authorList>
            <person name="Reynolds N.K."/>
            <person name="Stajich J.E."/>
            <person name="Barry K."/>
            <person name="Grigoriev I.V."/>
            <person name="Crous P."/>
            <person name="Smith M.E."/>
        </authorList>
    </citation>
    <scope>NUCLEOTIDE SEQUENCE</scope>
    <source>
        <strain evidence="2">IMI 214461</strain>
    </source>
</reference>
<sequence>MLKMRAATALGTRARAAIRRSAGDYSAVAGDLAVPEGLRPTADEAAQGRVTLASGDALDLSAAPPGVRSGVWGVVVAAAMRMDPQRSDKARRPKKSSLHWVLQHAASGGEVEAAAALTREWRARMQPITHATTQLWAAACVRAGRPDVFVRLLMDRWAFRQLPVAHGMARVMRALGASGQLDDAFRLFALHPYYGLAQDATAYGALVEACCLDTSDADAAWRRALVVAEEALARDPPLITVAALRALEAKADDAEMARRYGALADQMAEKDGGPQAAEKDTKKPGWFF</sequence>
<evidence type="ECO:0000313" key="3">
    <source>
        <dbReference type="Proteomes" id="UP001150907"/>
    </source>
</evidence>
<comment type="caution">
    <text evidence="2">The sequence shown here is derived from an EMBL/GenBank/DDBJ whole genome shotgun (WGS) entry which is preliminary data.</text>
</comment>
<dbReference type="EMBL" id="JANBQF010000106">
    <property type="protein sequence ID" value="KAJ2005354.1"/>
    <property type="molecule type" value="Genomic_DNA"/>
</dbReference>
<organism evidence="2 3">
    <name type="scientific">Coemansia thaxteri</name>
    <dbReference type="NCBI Taxonomy" id="2663907"/>
    <lineage>
        <taxon>Eukaryota</taxon>
        <taxon>Fungi</taxon>
        <taxon>Fungi incertae sedis</taxon>
        <taxon>Zoopagomycota</taxon>
        <taxon>Kickxellomycotina</taxon>
        <taxon>Kickxellomycetes</taxon>
        <taxon>Kickxellales</taxon>
        <taxon>Kickxellaceae</taxon>
        <taxon>Coemansia</taxon>
    </lineage>
</organism>
<name>A0A9W8EG28_9FUNG</name>
<dbReference type="Proteomes" id="UP001150907">
    <property type="component" value="Unassembled WGS sequence"/>
</dbReference>
<keyword evidence="3" id="KW-1185">Reference proteome</keyword>
<feature type="region of interest" description="Disordered" evidence="1">
    <location>
        <begin position="267"/>
        <end position="288"/>
    </location>
</feature>
<evidence type="ECO:0000256" key="1">
    <source>
        <dbReference type="SAM" id="MobiDB-lite"/>
    </source>
</evidence>
<dbReference type="OrthoDB" id="2123547at2759"/>
<gene>
    <name evidence="2" type="ORF">H4R26_001989</name>
</gene>
<dbReference type="InterPro" id="IPR011990">
    <property type="entry name" value="TPR-like_helical_dom_sf"/>
</dbReference>
<accession>A0A9W8EG28</accession>